<accession>A0A5D0N2N6</accession>
<gene>
    <name evidence="3" type="ORF">FXF69_41270</name>
</gene>
<proteinExistence type="predicted"/>
<feature type="domain" description="DUF397" evidence="2">
    <location>
        <begin position="9"/>
        <end position="61"/>
    </location>
</feature>
<dbReference type="InterPro" id="IPR007278">
    <property type="entry name" value="DUF397"/>
</dbReference>
<evidence type="ECO:0000259" key="2">
    <source>
        <dbReference type="Pfam" id="PF04149"/>
    </source>
</evidence>
<evidence type="ECO:0000313" key="4">
    <source>
        <dbReference type="Proteomes" id="UP000323380"/>
    </source>
</evidence>
<sequence length="65" mass="6970">MSTPVPSQARWRKSTHSGGDEGNCVEIADLSDRIAIRDSKAPTAGHLALTRQSFAALLNHLTSQP</sequence>
<dbReference type="RefSeq" id="WP_067902927.1">
    <property type="nucleotide sequence ID" value="NZ_VSFG01000016.1"/>
</dbReference>
<comment type="caution">
    <text evidence="3">The sequence shown here is derived from an EMBL/GenBank/DDBJ whole genome shotgun (WGS) entry which is preliminary data.</text>
</comment>
<evidence type="ECO:0000313" key="3">
    <source>
        <dbReference type="EMBL" id="TYB38375.1"/>
    </source>
</evidence>
<organism evidence="3 4">
    <name type="scientific">Actinomadura chibensis</name>
    <dbReference type="NCBI Taxonomy" id="392828"/>
    <lineage>
        <taxon>Bacteria</taxon>
        <taxon>Bacillati</taxon>
        <taxon>Actinomycetota</taxon>
        <taxon>Actinomycetes</taxon>
        <taxon>Streptosporangiales</taxon>
        <taxon>Thermomonosporaceae</taxon>
        <taxon>Actinomadura</taxon>
    </lineage>
</organism>
<dbReference type="STRING" id="1220554.GCA_001552135_07302"/>
<name>A0A5D0N2N6_9ACTN</name>
<evidence type="ECO:0000256" key="1">
    <source>
        <dbReference type="SAM" id="MobiDB-lite"/>
    </source>
</evidence>
<dbReference type="Proteomes" id="UP000323380">
    <property type="component" value="Unassembled WGS sequence"/>
</dbReference>
<protein>
    <submittedName>
        <fullName evidence="3">DUF397 domain-containing protein</fullName>
    </submittedName>
</protein>
<dbReference type="EMBL" id="VSFG01000016">
    <property type="protein sequence ID" value="TYB38375.1"/>
    <property type="molecule type" value="Genomic_DNA"/>
</dbReference>
<feature type="region of interest" description="Disordered" evidence="1">
    <location>
        <begin position="1"/>
        <end position="24"/>
    </location>
</feature>
<keyword evidence="4" id="KW-1185">Reference proteome</keyword>
<dbReference type="AlphaFoldDB" id="A0A5D0N2N6"/>
<dbReference type="Pfam" id="PF04149">
    <property type="entry name" value="DUF397"/>
    <property type="match status" value="1"/>
</dbReference>
<reference evidence="3 4" key="1">
    <citation type="submission" date="2019-08" db="EMBL/GenBank/DDBJ databases">
        <title>Actinomadura sp. nov. CYP1-5 isolated from mountain soil.</title>
        <authorList>
            <person name="Songsumanus A."/>
            <person name="Kuncharoen N."/>
            <person name="Kudo T."/>
            <person name="Yuki M."/>
            <person name="Igarashi Y."/>
            <person name="Tanasupawat S."/>
        </authorList>
    </citation>
    <scope>NUCLEOTIDE SEQUENCE [LARGE SCALE GENOMIC DNA]</scope>
    <source>
        <strain evidence="3 4">JCM 14158</strain>
    </source>
</reference>